<dbReference type="RefSeq" id="WP_145169610.1">
    <property type="nucleotide sequence ID" value="NZ_CP036525.1"/>
</dbReference>
<dbReference type="PANTHER" id="PTHR24421">
    <property type="entry name" value="NITRATE/NITRITE SENSOR PROTEIN NARX-RELATED"/>
    <property type="match status" value="1"/>
</dbReference>
<keyword evidence="3" id="KW-0902">Two-component regulatory system</keyword>
<keyword evidence="2 5" id="KW-0418">Kinase</keyword>
<dbReference type="Gene3D" id="1.20.5.1930">
    <property type="match status" value="1"/>
</dbReference>
<reference evidence="5 6" key="1">
    <citation type="submission" date="2019-02" db="EMBL/GenBank/DDBJ databases">
        <title>Deep-cultivation of Planctomycetes and their phenomic and genomic characterization uncovers novel biology.</title>
        <authorList>
            <person name="Wiegand S."/>
            <person name="Jogler M."/>
            <person name="Boedeker C."/>
            <person name="Pinto D."/>
            <person name="Vollmers J."/>
            <person name="Rivas-Marin E."/>
            <person name="Kohn T."/>
            <person name="Peeters S.H."/>
            <person name="Heuer A."/>
            <person name="Rast P."/>
            <person name="Oberbeckmann S."/>
            <person name="Bunk B."/>
            <person name="Jeske O."/>
            <person name="Meyerdierks A."/>
            <person name="Storesund J.E."/>
            <person name="Kallscheuer N."/>
            <person name="Luecker S."/>
            <person name="Lage O.M."/>
            <person name="Pohl T."/>
            <person name="Merkel B.J."/>
            <person name="Hornburger P."/>
            <person name="Mueller R.-W."/>
            <person name="Bruemmer F."/>
            <person name="Labrenz M."/>
            <person name="Spormann A.M."/>
            <person name="Op den Camp H."/>
            <person name="Overmann J."/>
            <person name="Amann R."/>
            <person name="Jetten M.S.M."/>
            <person name="Mascher T."/>
            <person name="Medema M.H."/>
            <person name="Devos D.P."/>
            <person name="Kaster A.-K."/>
            <person name="Ovreas L."/>
            <person name="Rohde M."/>
            <person name="Galperin M.Y."/>
            <person name="Jogler C."/>
        </authorList>
    </citation>
    <scope>NUCLEOTIDE SEQUENCE [LARGE SCALE GENOMIC DNA]</scope>
    <source>
        <strain evidence="5 6">K22_7</strain>
    </source>
</reference>
<dbReference type="KEGG" id="rlc:K227x_24620"/>
<dbReference type="InterPro" id="IPR050482">
    <property type="entry name" value="Sensor_HK_TwoCompSys"/>
</dbReference>
<evidence type="ECO:0000259" key="4">
    <source>
        <dbReference type="PROSITE" id="PS50109"/>
    </source>
</evidence>
<dbReference type="CDD" id="cd16917">
    <property type="entry name" value="HATPase_UhpB-NarQ-NarX-like"/>
    <property type="match status" value="1"/>
</dbReference>
<dbReference type="GO" id="GO:0016020">
    <property type="term" value="C:membrane"/>
    <property type="evidence" value="ECO:0007669"/>
    <property type="project" value="InterPro"/>
</dbReference>
<dbReference type="InterPro" id="IPR036890">
    <property type="entry name" value="HATPase_C_sf"/>
</dbReference>
<dbReference type="Proteomes" id="UP000318538">
    <property type="component" value="Chromosome"/>
</dbReference>
<evidence type="ECO:0000313" key="5">
    <source>
        <dbReference type="EMBL" id="QDT04074.1"/>
    </source>
</evidence>
<dbReference type="InterPro" id="IPR011712">
    <property type="entry name" value="Sig_transdc_His_kin_sub3_dim/P"/>
</dbReference>
<dbReference type="SMART" id="SM00387">
    <property type="entry name" value="HATPase_c"/>
    <property type="match status" value="1"/>
</dbReference>
<evidence type="ECO:0000256" key="1">
    <source>
        <dbReference type="ARBA" id="ARBA00022679"/>
    </source>
</evidence>
<dbReference type="PROSITE" id="PS50109">
    <property type="entry name" value="HIS_KIN"/>
    <property type="match status" value="1"/>
</dbReference>
<dbReference type="GO" id="GO:0000155">
    <property type="term" value="F:phosphorelay sensor kinase activity"/>
    <property type="evidence" value="ECO:0007669"/>
    <property type="project" value="InterPro"/>
</dbReference>
<protein>
    <submittedName>
        <fullName evidence="5">Sensor histidine kinase LiaS</fullName>
        <ecNumber evidence="5">2.7.13.3</ecNumber>
    </submittedName>
</protein>
<feature type="domain" description="Histidine kinase" evidence="4">
    <location>
        <begin position="135"/>
        <end position="223"/>
    </location>
</feature>
<proteinExistence type="predicted"/>
<dbReference type="OrthoDB" id="290376at2"/>
<organism evidence="5 6">
    <name type="scientific">Rubripirellula lacrimiformis</name>
    <dbReference type="NCBI Taxonomy" id="1930273"/>
    <lineage>
        <taxon>Bacteria</taxon>
        <taxon>Pseudomonadati</taxon>
        <taxon>Planctomycetota</taxon>
        <taxon>Planctomycetia</taxon>
        <taxon>Pirellulales</taxon>
        <taxon>Pirellulaceae</taxon>
        <taxon>Rubripirellula</taxon>
    </lineage>
</organism>
<keyword evidence="6" id="KW-1185">Reference proteome</keyword>
<dbReference type="Gene3D" id="3.30.565.10">
    <property type="entry name" value="Histidine kinase-like ATPase, C-terminal domain"/>
    <property type="match status" value="1"/>
</dbReference>
<dbReference type="GO" id="GO:0046983">
    <property type="term" value="F:protein dimerization activity"/>
    <property type="evidence" value="ECO:0007669"/>
    <property type="project" value="InterPro"/>
</dbReference>
<evidence type="ECO:0000313" key="6">
    <source>
        <dbReference type="Proteomes" id="UP000318538"/>
    </source>
</evidence>
<dbReference type="Pfam" id="PF02518">
    <property type="entry name" value="HATPase_c"/>
    <property type="match status" value="1"/>
</dbReference>
<sequence length="225" mass="24446">MPESQRNVQEALEIIEADRASLSHEIHDGLVPYLFAASAAAGRLRDDLAKAAFAEPSDQKSLLDRSAQVRDLVQQAMGVSRQILTQAYPPELAGTPWTAALKRIIDQWFSESPVQFDWRLADSVNDVSPEISVCLYRIAVEAIRNAVRHGKATTIRVQADTTDGSHRISVTDDGVGFDAKSIPDGHFGIRSMRGRAELIGGTFRLETQPGGPTRVGIEIPATSTG</sequence>
<name>A0A517NAB0_9BACT</name>
<dbReference type="SUPFAM" id="SSF55874">
    <property type="entry name" value="ATPase domain of HSP90 chaperone/DNA topoisomerase II/histidine kinase"/>
    <property type="match status" value="1"/>
</dbReference>
<dbReference type="Pfam" id="PF07730">
    <property type="entry name" value="HisKA_3"/>
    <property type="match status" value="1"/>
</dbReference>
<accession>A0A517NAB0</accession>
<dbReference type="AlphaFoldDB" id="A0A517NAB0"/>
<dbReference type="PANTHER" id="PTHR24421:SF58">
    <property type="entry name" value="SIGNAL TRANSDUCTION HISTIDINE-PROTEIN KINASE_PHOSPHATASE UHPB"/>
    <property type="match status" value="1"/>
</dbReference>
<evidence type="ECO:0000256" key="3">
    <source>
        <dbReference type="ARBA" id="ARBA00023012"/>
    </source>
</evidence>
<evidence type="ECO:0000256" key="2">
    <source>
        <dbReference type="ARBA" id="ARBA00022777"/>
    </source>
</evidence>
<dbReference type="EC" id="2.7.13.3" evidence="5"/>
<dbReference type="InterPro" id="IPR003594">
    <property type="entry name" value="HATPase_dom"/>
</dbReference>
<dbReference type="InterPro" id="IPR005467">
    <property type="entry name" value="His_kinase_dom"/>
</dbReference>
<keyword evidence="1 5" id="KW-0808">Transferase</keyword>
<dbReference type="EMBL" id="CP036525">
    <property type="protein sequence ID" value="QDT04074.1"/>
    <property type="molecule type" value="Genomic_DNA"/>
</dbReference>
<gene>
    <name evidence="5" type="primary">liaS</name>
    <name evidence="5" type="ORF">K227x_24620</name>
</gene>